<keyword evidence="8" id="KW-0732">Signal</keyword>
<feature type="active site" description="Charge relay system" evidence="5 6">
    <location>
        <position position="264"/>
    </location>
</feature>
<evidence type="ECO:0000313" key="11">
    <source>
        <dbReference type="Proteomes" id="UP000006281"/>
    </source>
</evidence>
<reference evidence="10 11" key="1">
    <citation type="journal article" date="2012" name="BMC Genomics">
        <title>Complete genome sequence of Saccharothrix espanaensis DSM 44229T and comparison to the other completely sequenced Pseudonocardiaceae.</title>
        <authorList>
            <person name="Strobel T."/>
            <person name="Al-Dilaimi A."/>
            <person name="Blom J."/>
            <person name="Gessner A."/>
            <person name="Kalinowski J."/>
            <person name="Luzhetska M."/>
            <person name="Puhler A."/>
            <person name="Szczepanowski R."/>
            <person name="Bechthold A."/>
            <person name="Ruckert C."/>
        </authorList>
    </citation>
    <scope>NUCLEOTIDE SEQUENCE [LARGE SCALE GENOMIC DNA]</scope>
    <source>
        <strain evidence="11">ATCC 51144 / DSM 44229 / JCM 9112 / NBRC 15066 / NRRL 15764</strain>
    </source>
</reference>
<evidence type="ECO:0000256" key="2">
    <source>
        <dbReference type="ARBA" id="ARBA00022670"/>
    </source>
</evidence>
<keyword evidence="2 6" id="KW-0645">Protease</keyword>
<evidence type="ECO:0000259" key="9">
    <source>
        <dbReference type="Pfam" id="PF00082"/>
    </source>
</evidence>
<dbReference type="HOGENOM" id="CLU_007528_0_0_11"/>
<protein>
    <submittedName>
        <fullName evidence="10">Peptidase S8/S53, subtilisin kexin sedolisin</fullName>
    </submittedName>
</protein>
<dbReference type="PANTHER" id="PTHR43399">
    <property type="entry name" value="SUBTILISIN-RELATED"/>
    <property type="match status" value="1"/>
</dbReference>
<dbReference type="eggNOG" id="COG1404">
    <property type="taxonomic scope" value="Bacteria"/>
</dbReference>
<dbReference type="EMBL" id="HE804045">
    <property type="protein sequence ID" value="CCH32650.1"/>
    <property type="molecule type" value="Genomic_DNA"/>
</dbReference>
<feature type="signal peptide" evidence="8">
    <location>
        <begin position="1"/>
        <end position="35"/>
    </location>
</feature>
<keyword evidence="11" id="KW-1185">Reference proteome</keyword>
<evidence type="ECO:0000256" key="4">
    <source>
        <dbReference type="ARBA" id="ARBA00022825"/>
    </source>
</evidence>
<gene>
    <name evidence="10" type="ordered locus">BN6_53910</name>
</gene>
<dbReference type="RefSeq" id="WP_015102762.1">
    <property type="nucleotide sequence ID" value="NC_019673.1"/>
</dbReference>
<feature type="chain" id="PRO_5003836938" evidence="8">
    <location>
        <begin position="36"/>
        <end position="1113"/>
    </location>
</feature>
<dbReference type="AlphaFoldDB" id="K0JXN3"/>
<evidence type="ECO:0000256" key="5">
    <source>
        <dbReference type="PIRSR" id="PIRSR615500-1"/>
    </source>
</evidence>
<dbReference type="Pfam" id="PF00082">
    <property type="entry name" value="Peptidase_S8"/>
    <property type="match status" value="1"/>
</dbReference>
<dbReference type="InterPro" id="IPR022398">
    <property type="entry name" value="Peptidase_S8_His-AS"/>
</dbReference>
<dbReference type="InterPro" id="IPR023828">
    <property type="entry name" value="Peptidase_S8_Ser-AS"/>
</dbReference>
<evidence type="ECO:0000256" key="1">
    <source>
        <dbReference type="ARBA" id="ARBA00011073"/>
    </source>
</evidence>
<dbReference type="InterPro" id="IPR023827">
    <property type="entry name" value="Peptidase_S8_Asp-AS"/>
</dbReference>
<organism evidence="10 11">
    <name type="scientific">Saccharothrix espanaensis (strain ATCC 51144 / DSM 44229 / JCM 9112 / NBRC 15066 / NRRL 15764)</name>
    <dbReference type="NCBI Taxonomy" id="1179773"/>
    <lineage>
        <taxon>Bacteria</taxon>
        <taxon>Bacillati</taxon>
        <taxon>Actinomycetota</taxon>
        <taxon>Actinomycetes</taxon>
        <taxon>Pseudonocardiales</taxon>
        <taxon>Pseudonocardiaceae</taxon>
        <taxon>Saccharothrix</taxon>
    </lineage>
</organism>
<dbReference type="PANTHER" id="PTHR43399:SF4">
    <property type="entry name" value="CELL WALL-ASSOCIATED PROTEASE"/>
    <property type="match status" value="1"/>
</dbReference>
<evidence type="ECO:0000256" key="7">
    <source>
        <dbReference type="RuleBase" id="RU003355"/>
    </source>
</evidence>
<dbReference type="PROSITE" id="PS00138">
    <property type="entry name" value="SUBTILASE_SER"/>
    <property type="match status" value="1"/>
</dbReference>
<dbReference type="STRING" id="1179773.BN6_53910"/>
<evidence type="ECO:0000256" key="3">
    <source>
        <dbReference type="ARBA" id="ARBA00022801"/>
    </source>
</evidence>
<dbReference type="PROSITE" id="PS00136">
    <property type="entry name" value="SUBTILASE_ASP"/>
    <property type="match status" value="1"/>
</dbReference>
<evidence type="ECO:0000256" key="6">
    <source>
        <dbReference type="PROSITE-ProRule" id="PRU01240"/>
    </source>
</evidence>
<dbReference type="InterPro" id="IPR051048">
    <property type="entry name" value="Peptidase_S8/S53_subtilisin"/>
</dbReference>
<dbReference type="GO" id="GO:0004252">
    <property type="term" value="F:serine-type endopeptidase activity"/>
    <property type="evidence" value="ECO:0007669"/>
    <property type="project" value="UniProtKB-UniRule"/>
</dbReference>
<dbReference type="PROSITE" id="PS00137">
    <property type="entry name" value="SUBTILASE_HIS"/>
    <property type="match status" value="1"/>
</dbReference>
<keyword evidence="3 6" id="KW-0378">Hydrolase</keyword>
<dbReference type="Gene3D" id="3.40.50.200">
    <property type="entry name" value="Peptidase S8/S53 domain"/>
    <property type="match status" value="1"/>
</dbReference>
<name>K0JXN3_SACES</name>
<proteinExistence type="inferred from homology"/>
<sequence length="1113" mass="116919">MGTRGKYTPGRMRRWSVAVTGALAAALLVAPQTTAQPVTPAENPPGSGEWHTITLVTGDRVRLHVRPDGQHDTIFAPGPGREDVGYSTRTDRGRFYLVPSDVAPLIAADRVDAELFDLTAMVADGLDDAHSAHLPLIVQYDPGSVLAAAVAPPPGAADGFVLSSINARSVVQHKDQAGVFWPAVAGAGAVRKVWRNGKVTALLDRSVPQVGAPQAWAGGFDGTGVKIAVVDTGIDTTHPDLDGGKVVAEANFSSEPDASDGNGHGTHVASTAAGTGEATAVVRRGVAPGAALLNAKALDRQGNGTDDAVIRALEWAAAQDADVINMSVGGGPATGPDAVSMAVDAVSRDSGALVVAAAGNLGNFEGTITSPGWADEALTVAAVNHEDVLADFSSIGPRGGDLAIKPDLVAPGVGIVAARASGTTGSPIVDERYARRSGTSMATPHVAGAAAILAQQHPAYGNTQLKDALISTARTGAGMSPYEQGGGRLDVARAFAQRVYAGPGTLNLGYLRWPHPAEPVSRAVTFTNATAAEVTLDLSLQVTHQDGSTPPAGMFTVDRPRVTVPAGGTASVAVALDPAAGPTGRYVGYLVGTGGDTVVHTSVGVFVEPETHEVSVTAVAHSGRLQAASRVVLWSPASGHLEQYVEGDRPTVTFRVPPGTYTAVGFLSSADDSGDRVTETAFVGDLELAVTDDTALTLDGRTANRIVVDTELPTTTNGVSLGFHRALDGQDDSDSQLTPRNVPAFAAPTEPVTKGDFEFYSKWDLIAPPDDQGSPPAYEYDLFLSERQRVPEVLSYRADHTNTATLDTWYRADTPDTPGMDVRWAARPDYRHRKEFQRTVPRPGKRTYFVSAGDVRWTHEVWMTRAPGDLASFTGAPTSYRLGEVLREEWFGRPAGPGPRGLVPPATRTGDTLDLRIAPYVDTGGHWNNQLAARDVHRTTLHANGEQVVDYNGVPGLSVPVRPDPTTYRLNYTNERSAPWWQYSTRTDTTWTFGSSRPADGRTDRIPLLELMFRPQLDEYNRAPGGGSYGFPLHVGHVAGATGAPIASVTGRASSDDGRTWSPMRLLDLGGGDYVAQLQHPASGAVSLHVTATDTAGNAIDQTIIRAYGVVGS</sequence>
<feature type="domain" description="Peptidase S8/S53" evidence="9">
    <location>
        <begin position="222"/>
        <end position="485"/>
    </location>
</feature>
<evidence type="ECO:0000256" key="8">
    <source>
        <dbReference type="SAM" id="SignalP"/>
    </source>
</evidence>
<feature type="active site" description="Charge relay system" evidence="5 6">
    <location>
        <position position="440"/>
    </location>
</feature>
<dbReference type="MEROPS" id="S08.135"/>
<dbReference type="SUPFAM" id="SSF52743">
    <property type="entry name" value="Subtilisin-like"/>
    <property type="match status" value="1"/>
</dbReference>
<dbReference type="InterPro" id="IPR036852">
    <property type="entry name" value="Peptidase_S8/S53_dom_sf"/>
</dbReference>
<comment type="similarity">
    <text evidence="1 6 7">Belongs to the peptidase S8 family.</text>
</comment>
<dbReference type="GO" id="GO:0006508">
    <property type="term" value="P:proteolysis"/>
    <property type="evidence" value="ECO:0007669"/>
    <property type="project" value="UniProtKB-KW"/>
</dbReference>
<dbReference type="PATRIC" id="fig|1179773.3.peg.5431"/>
<dbReference type="PROSITE" id="PS51892">
    <property type="entry name" value="SUBTILASE"/>
    <property type="match status" value="1"/>
</dbReference>
<dbReference type="OrthoDB" id="9795680at2"/>
<dbReference type="InterPro" id="IPR000209">
    <property type="entry name" value="Peptidase_S8/S53_dom"/>
</dbReference>
<accession>K0JXN3</accession>
<dbReference type="PRINTS" id="PR00723">
    <property type="entry name" value="SUBTILISIN"/>
</dbReference>
<evidence type="ECO:0000313" key="10">
    <source>
        <dbReference type="EMBL" id="CCH32650.1"/>
    </source>
</evidence>
<keyword evidence="4 6" id="KW-0720">Serine protease</keyword>
<feature type="active site" description="Charge relay system" evidence="5 6">
    <location>
        <position position="231"/>
    </location>
</feature>
<dbReference type="InterPro" id="IPR015500">
    <property type="entry name" value="Peptidase_S8_subtilisin-rel"/>
</dbReference>
<dbReference type="KEGG" id="sesp:BN6_53910"/>
<dbReference type="Proteomes" id="UP000006281">
    <property type="component" value="Chromosome"/>
</dbReference>